<comment type="caution">
    <text evidence="1">The sequence shown here is derived from an EMBL/GenBank/DDBJ whole genome shotgun (WGS) entry which is preliminary data.</text>
</comment>
<dbReference type="Proteomes" id="UP000255508">
    <property type="component" value="Unassembled WGS sequence"/>
</dbReference>
<organism evidence="1 2">
    <name type="scientific">endosymbiont of Lamellibrachia luymesi</name>
    <dbReference type="NCBI Taxonomy" id="2200907"/>
    <lineage>
        <taxon>Bacteria</taxon>
        <taxon>Pseudomonadati</taxon>
        <taxon>Pseudomonadota</taxon>
        <taxon>Gammaproteobacteria</taxon>
        <taxon>sulfur-oxidizing symbionts</taxon>
    </lineage>
</organism>
<reference evidence="1 2" key="1">
    <citation type="journal article" date="2018" name="ISME J.">
        <title>Endosymbiont genomes yield clues of tubeworm success.</title>
        <authorList>
            <person name="Li Y."/>
            <person name="Liles M.R."/>
            <person name="Halanych K.M."/>
        </authorList>
    </citation>
    <scope>NUCLEOTIDE SEQUENCE [LARGE SCALE GENOMIC DNA]</scope>
    <source>
        <strain evidence="1">A1422</strain>
    </source>
</reference>
<proteinExistence type="predicted"/>
<dbReference type="EMBL" id="QFXD01000057">
    <property type="protein sequence ID" value="RDH92496.1"/>
    <property type="molecule type" value="Genomic_DNA"/>
</dbReference>
<dbReference type="AlphaFoldDB" id="A0A370DZV2"/>
<sequence length="64" mass="6914">MVCPLIKDGNAAWAHLGDSLRAGLEGIIHGVASLEKGTPFPARRALWLIPSRPAESINTTLMEY</sequence>
<evidence type="ECO:0000313" key="2">
    <source>
        <dbReference type="Proteomes" id="UP000255508"/>
    </source>
</evidence>
<gene>
    <name evidence="1" type="ORF">DIZ79_03055</name>
</gene>
<protein>
    <submittedName>
        <fullName evidence="1">Uncharacterized protein</fullName>
    </submittedName>
</protein>
<accession>A0A370DZV2</accession>
<evidence type="ECO:0000313" key="1">
    <source>
        <dbReference type="EMBL" id="RDH92496.1"/>
    </source>
</evidence>
<name>A0A370DZV2_9GAMM</name>